<dbReference type="Proteomes" id="UP000085678">
    <property type="component" value="Unplaced"/>
</dbReference>
<evidence type="ECO:0000256" key="1">
    <source>
        <dbReference type="ARBA" id="ARBA00022837"/>
    </source>
</evidence>
<sequence>MKFHVITVILSVVSMVTNIYCASVNDAKPQLTAREIGELICNATDSNNDGIITKLEWIGTEANMDFDHNDEVTHSELLRYMVKLDSRIRPLWSLAIFESADFDKNGVLTEDDMFKFGKLDADGSGQTDKDECIELCEKFLKEYDPTLE</sequence>
<keyword evidence="1" id="KW-0106">Calcium</keyword>
<feature type="chain" id="PRO_5014545743" evidence="2">
    <location>
        <begin position="22"/>
        <end position="148"/>
    </location>
</feature>
<dbReference type="SUPFAM" id="SSF47473">
    <property type="entry name" value="EF-hand"/>
    <property type="match status" value="1"/>
</dbReference>
<accession>A0A1S3HM86</accession>
<dbReference type="InterPro" id="IPR011992">
    <property type="entry name" value="EF-hand-dom_pair"/>
</dbReference>
<evidence type="ECO:0000313" key="6">
    <source>
        <dbReference type="RefSeq" id="XP_013387195.1"/>
    </source>
</evidence>
<name>A0A1S3HM86_LINAN</name>
<dbReference type="GeneID" id="106156477"/>
<dbReference type="RefSeq" id="XP_013387193.1">
    <property type="nucleotide sequence ID" value="XM_013531739.1"/>
</dbReference>
<evidence type="ECO:0000313" key="3">
    <source>
        <dbReference type="Proteomes" id="UP000085678"/>
    </source>
</evidence>
<protein>
    <submittedName>
        <fullName evidence="4 5">Uncharacterized protein LOC106156477</fullName>
    </submittedName>
</protein>
<dbReference type="RefSeq" id="XP_013387194.1">
    <property type="nucleotide sequence ID" value="XM_013531740.1"/>
</dbReference>
<evidence type="ECO:0000256" key="2">
    <source>
        <dbReference type="SAM" id="SignalP"/>
    </source>
</evidence>
<evidence type="ECO:0000313" key="5">
    <source>
        <dbReference type="RefSeq" id="XP_013387194.1"/>
    </source>
</evidence>
<evidence type="ECO:0000313" key="4">
    <source>
        <dbReference type="RefSeq" id="XP_013387193.1"/>
    </source>
</evidence>
<organism evidence="3 6">
    <name type="scientific">Lingula anatina</name>
    <name type="common">Brachiopod</name>
    <name type="synonym">Lingula unguis</name>
    <dbReference type="NCBI Taxonomy" id="7574"/>
    <lineage>
        <taxon>Eukaryota</taxon>
        <taxon>Metazoa</taxon>
        <taxon>Spiralia</taxon>
        <taxon>Lophotrochozoa</taxon>
        <taxon>Brachiopoda</taxon>
        <taxon>Linguliformea</taxon>
        <taxon>Lingulata</taxon>
        <taxon>Lingulida</taxon>
        <taxon>Linguloidea</taxon>
        <taxon>Lingulidae</taxon>
        <taxon>Lingula</taxon>
    </lineage>
</organism>
<dbReference type="PROSITE" id="PS00018">
    <property type="entry name" value="EF_HAND_1"/>
    <property type="match status" value="2"/>
</dbReference>
<keyword evidence="2" id="KW-0732">Signal</keyword>
<dbReference type="InterPro" id="IPR018247">
    <property type="entry name" value="EF_Hand_1_Ca_BS"/>
</dbReference>
<proteinExistence type="predicted"/>
<dbReference type="AlphaFoldDB" id="A0A1S3HM86"/>
<keyword evidence="3" id="KW-1185">Reference proteome</keyword>
<feature type="signal peptide" evidence="2">
    <location>
        <begin position="1"/>
        <end position="21"/>
    </location>
</feature>
<dbReference type="RefSeq" id="XP_013387195.1">
    <property type="nucleotide sequence ID" value="XM_013531741.2"/>
</dbReference>
<gene>
    <name evidence="4 5 6" type="primary">LOC106156477</name>
</gene>
<reference evidence="4 5" key="1">
    <citation type="submission" date="2025-04" db="UniProtKB">
        <authorList>
            <consortium name="RefSeq"/>
        </authorList>
    </citation>
    <scope>IDENTIFICATION</scope>
    <source>
        <tissue evidence="4 5">Gonads</tissue>
    </source>
</reference>
<dbReference type="KEGG" id="lak:106156477"/>
<dbReference type="Gene3D" id="1.10.238.10">
    <property type="entry name" value="EF-hand"/>
    <property type="match status" value="1"/>
</dbReference>